<sequence length="58" mass="6108">MLSPSATTQTVAGTAGQHYRLNRVQATGSDPIVKTSTFNRAAGTFTIPARTVAVFDQP</sequence>
<dbReference type="Pfam" id="PF11852">
    <property type="entry name" value="Pullul_strch_C"/>
    <property type="match status" value="1"/>
</dbReference>
<feature type="domain" description="Alpha-1,6-glucosidases pullulanase-type C-terminal" evidence="1">
    <location>
        <begin position="3"/>
        <end position="57"/>
    </location>
</feature>
<evidence type="ECO:0000313" key="3">
    <source>
        <dbReference type="Proteomes" id="UP001183176"/>
    </source>
</evidence>
<comment type="caution">
    <text evidence="2">The sequence shown here is derived from an EMBL/GenBank/DDBJ whole genome shotgun (WGS) entry which is preliminary data.</text>
</comment>
<dbReference type="SUPFAM" id="SSF51011">
    <property type="entry name" value="Glycosyl hydrolase domain"/>
    <property type="match status" value="1"/>
</dbReference>
<dbReference type="EMBL" id="JAVREH010000050">
    <property type="protein sequence ID" value="MDT0263757.1"/>
    <property type="molecule type" value="Genomic_DNA"/>
</dbReference>
<organism evidence="2 3">
    <name type="scientific">Jatrophihabitans lederbergiae</name>
    <dbReference type="NCBI Taxonomy" id="3075547"/>
    <lineage>
        <taxon>Bacteria</taxon>
        <taxon>Bacillati</taxon>
        <taxon>Actinomycetota</taxon>
        <taxon>Actinomycetes</taxon>
        <taxon>Jatrophihabitantales</taxon>
        <taxon>Jatrophihabitantaceae</taxon>
        <taxon>Jatrophihabitans</taxon>
    </lineage>
</organism>
<dbReference type="Proteomes" id="UP001183176">
    <property type="component" value="Unassembled WGS sequence"/>
</dbReference>
<name>A0ABU2JFI3_9ACTN</name>
<keyword evidence="3" id="KW-1185">Reference proteome</keyword>
<gene>
    <name evidence="2" type="ORF">RM423_20490</name>
</gene>
<proteinExistence type="predicted"/>
<evidence type="ECO:0000259" key="1">
    <source>
        <dbReference type="Pfam" id="PF11852"/>
    </source>
</evidence>
<evidence type="ECO:0000313" key="2">
    <source>
        <dbReference type="EMBL" id="MDT0263757.1"/>
    </source>
</evidence>
<dbReference type="InterPro" id="IPR024561">
    <property type="entry name" value="Pullul_strch_C"/>
</dbReference>
<reference evidence="3" key="1">
    <citation type="submission" date="2023-07" db="EMBL/GenBank/DDBJ databases">
        <title>30 novel species of actinomycetes from the DSMZ collection.</title>
        <authorList>
            <person name="Nouioui I."/>
        </authorList>
    </citation>
    <scope>NUCLEOTIDE SEQUENCE [LARGE SCALE GENOMIC DNA]</scope>
    <source>
        <strain evidence="3">DSM 44399</strain>
    </source>
</reference>
<dbReference type="Gene3D" id="2.60.40.1180">
    <property type="entry name" value="Golgi alpha-mannosidase II"/>
    <property type="match status" value="1"/>
</dbReference>
<protein>
    <submittedName>
        <fullName evidence="2">Alpha-1,6-glucosidase domain-containing protein</fullName>
    </submittedName>
</protein>
<dbReference type="RefSeq" id="WP_311424901.1">
    <property type="nucleotide sequence ID" value="NZ_JAVREH010000050.1"/>
</dbReference>
<accession>A0ABU2JFI3</accession>
<dbReference type="InterPro" id="IPR013780">
    <property type="entry name" value="Glyco_hydro_b"/>
</dbReference>